<dbReference type="Proteomes" id="UP001501591">
    <property type="component" value="Unassembled WGS sequence"/>
</dbReference>
<evidence type="ECO:0000313" key="2">
    <source>
        <dbReference type="Proteomes" id="UP001501591"/>
    </source>
</evidence>
<keyword evidence="2" id="KW-1185">Reference proteome</keyword>
<dbReference type="EMBL" id="BAABCP010000001">
    <property type="protein sequence ID" value="GAA3931574.1"/>
    <property type="molecule type" value="Genomic_DNA"/>
</dbReference>
<protein>
    <submittedName>
        <fullName evidence="1">Uncharacterized protein</fullName>
    </submittedName>
</protein>
<comment type="caution">
    <text evidence="1">The sequence shown here is derived from an EMBL/GenBank/DDBJ whole genome shotgun (WGS) entry which is preliminary data.</text>
</comment>
<name>A0ABP7MYQ3_9MICO</name>
<reference evidence="2" key="1">
    <citation type="journal article" date="2019" name="Int. J. Syst. Evol. Microbiol.">
        <title>The Global Catalogue of Microorganisms (GCM) 10K type strain sequencing project: providing services to taxonomists for standard genome sequencing and annotation.</title>
        <authorList>
            <consortium name="The Broad Institute Genomics Platform"/>
            <consortium name="The Broad Institute Genome Sequencing Center for Infectious Disease"/>
            <person name="Wu L."/>
            <person name="Ma J."/>
        </authorList>
    </citation>
    <scope>NUCLEOTIDE SEQUENCE [LARGE SCALE GENOMIC DNA]</scope>
    <source>
        <strain evidence="2">JCM 17024</strain>
    </source>
</reference>
<organism evidence="1 2">
    <name type="scientific">Microbacterium soli</name>
    <dbReference type="NCBI Taxonomy" id="446075"/>
    <lineage>
        <taxon>Bacteria</taxon>
        <taxon>Bacillati</taxon>
        <taxon>Actinomycetota</taxon>
        <taxon>Actinomycetes</taxon>
        <taxon>Micrococcales</taxon>
        <taxon>Microbacteriaceae</taxon>
        <taxon>Microbacterium</taxon>
    </lineage>
</organism>
<sequence length="49" mass="4926">MFARNAAMIALLPPDALMARVYGSGLSRLRDTRAGAVSGGAGGFTRGGS</sequence>
<accession>A0ABP7MYQ3</accession>
<gene>
    <name evidence="1" type="ORF">GCM10022383_07680</name>
</gene>
<proteinExistence type="predicted"/>
<evidence type="ECO:0000313" key="1">
    <source>
        <dbReference type="EMBL" id="GAA3931574.1"/>
    </source>
</evidence>